<accession>A0A182YEI9</accession>
<dbReference type="VEuPathDB" id="VectorBase:ASTE007523"/>
<reference evidence="1" key="2">
    <citation type="submission" date="2020-05" db="UniProtKB">
        <authorList>
            <consortium name="EnsemblMetazoa"/>
        </authorList>
    </citation>
    <scope>IDENTIFICATION</scope>
    <source>
        <strain evidence="1">Indian</strain>
    </source>
</reference>
<dbReference type="STRING" id="30069.A0A182YEI9"/>
<name>A0A182YEI9_ANOST</name>
<dbReference type="VEuPathDB" id="VectorBase:ASTEI20_032488"/>
<sequence length="85" mass="9442">MEKRVLENSYHGLIKENETFVEITPLIKVDETKICGFHIIKKNKEIPFQEPSSSGNQKVATEVATAAAGPHATAMEPCRRASVQF</sequence>
<protein>
    <submittedName>
        <fullName evidence="1">Uncharacterized protein</fullName>
    </submittedName>
</protein>
<dbReference type="AlphaFoldDB" id="A0A182YEI9"/>
<proteinExistence type="predicted"/>
<dbReference type="Proteomes" id="UP000076408">
    <property type="component" value="Unassembled WGS sequence"/>
</dbReference>
<evidence type="ECO:0000313" key="1">
    <source>
        <dbReference type="EnsemblMetazoa" id="ASTEI06875-PA"/>
    </source>
</evidence>
<dbReference type="EnsemblMetazoa" id="ASTEI06875-RA">
    <property type="protein sequence ID" value="ASTEI06875-PA"/>
    <property type="gene ID" value="ASTEI06875"/>
</dbReference>
<evidence type="ECO:0000313" key="2">
    <source>
        <dbReference type="Proteomes" id="UP000076408"/>
    </source>
</evidence>
<keyword evidence="2" id="KW-1185">Reference proteome</keyword>
<reference evidence="2" key="1">
    <citation type="journal article" date="2014" name="Genome Biol.">
        <title>Genome analysis of a major urban malaria vector mosquito, Anopheles stephensi.</title>
        <authorList>
            <person name="Jiang X."/>
            <person name="Peery A."/>
            <person name="Hall A.B."/>
            <person name="Sharma A."/>
            <person name="Chen X.G."/>
            <person name="Waterhouse R.M."/>
            <person name="Komissarov A."/>
            <person name="Riehle M.M."/>
            <person name="Shouche Y."/>
            <person name="Sharakhova M.V."/>
            <person name="Lawson D."/>
            <person name="Pakpour N."/>
            <person name="Arensburger P."/>
            <person name="Davidson V.L."/>
            <person name="Eiglmeier K."/>
            <person name="Emrich S."/>
            <person name="George P."/>
            <person name="Kennedy R.C."/>
            <person name="Mane S.P."/>
            <person name="Maslen G."/>
            <person name="Oringanje C."/>
            <person name="Qi Y."/>
            <person name="Settlage R."/>
            <person name="Tojo M."/>
            <person name="Tubio J.M."/>
            <person name="Unger M.F."/>
            <person name="Wang B."/>
            <person name="Vernick K.D."/>
            <person name="Ribeiro J.M."/>
            <person name="James A.A."/>
            <person name="Michel K."/>
            <person name="Riehle M.A."/>
            <person name="Luckhart S."/>
            <person name="Sharakhov I.V."/>
            <person name="Tu Z."/>
        </authorList>
    </citation>
    <scope>NUCLEOTIDE SEQUENCE [LARGE SCALE GENOMIC DNA]</scope>
    <source>
        <strain evidence="2">Indian</strain>
    </source>
</reference>
<dbReference type="VEuPathDB" id="VectorBase:ASTEI06875"/>
<organism evidence="1 2">
    <name type="scientific">Anopheles stephensi</name>
    <name type="common">Indo-Pakistan malaria mosquito</name>
    <dbReference type="NCBI Taxonomy" id="30069"/>
    <lineage>
        <taxon>Eukaryota</taxon>
        <taxon>Metazoa</taxon>
        <taxon>Ecdysozoa</taxon>
        <taxon>Arthropoda</taxon>
        <taxon>Hexapoda</taxon>
        <taxon>Insecta</taxon>
        <taxon>Pterygota</taxon>
        <taxon>Neoptera</taxon>
        <taxon>Endopterygota</taxon>
        <taxon>Diptera</taxon>
        <taxon>Nematocera</taxon>
        <taxon>Culicoidea</taxon>
        <taxon>Culicidae</taxon>
        <taxon>Anophelinae</taxon>
        <taxon>Anopheles</taxon>
    </lineage>
</organism>